<organism evidence="2 3">
    <name type="scientific">Aquicella siphonis</name>
    <dbReference type="NCBI Taxonomy" id="254247"/>
    <lineage>
        <taxon>Bacteria</taxon>
        <taxon>Pseudomonadati</taxon>
        <taxon>Pseudomonadota</taxon>
        <taxon>Gammaproteobacteria</taxon>
        <taxon>Legionellales</taxon>
        <taxon>Coxiellaceae</taxon>
        <taxon>Aquicella</taxon>
    </lineage>
</organism>
<dbReference type="GO" id="GO:0004177">
    <property type="term" value="F:aminopeptidase activity"/>
    <property type="evidence" value="ECO:0007669"/>
    <property type="project" value="UniProtKB-KW"/>
</dbReference>
<dbReference type="PANTHER" id="PTHR12147:SF26">
    <property type="entry name" value="PEPTIDASE M28 DOMAIN-CONTAINING PROTEIN"/>
    <property type="match status" value="1"/>
</dbReference>
<accession>A0A5E4PGW1</accession>
<reference evidence="2 3" key="1">
    <citation type="submission" date="2019-08" db="EMBL/GenBank/DDBJ databases">
        <authorList>
            <person name="Guy L."/>
        </authorList>
    </citation>
    <scope>NUCLEOTIDE SEQUENCE [LARGE SCALE GENOMIC DNA]</scope>
    <source>
        <strain evidence="2 3">SGT-108</strain>
    </source>
</reference>
<dbReference type="InterPro" id="IPR045175">
    <property type="entry name" value="M28_fam"/>
</dbReference>
<evidence type="ECO:0000313" key="3">
    <source>
        <dbReference type="Proteomes" id="UP000324194"/>
    </source>
</evidence>
<dbReference type="PANTHER" id="PTHR12147">
    <property type="entry name" value="METALLOPEPTIDASE M28 FAMILY MEMBER"/>
    <property type="match status" value="1"/>
</dbReference>
<keyword evidence="2" id="KW-0645">Protease</keyword>
<feature type="domain" description="Peptidase M28" evidence="1">
    <location>
        <begin position="81"/>
        <end position="299"/>
    </location>
</feature>
<dbReference type="SUPFAM" id="SSF53187">
    <property type="entry name" value="Zn-dependent exopeptidases"/>
    <property type="match status" value="1"/>
</dbReference>
<dbReference type="InterPro" id="IPR007484">
    <property type="entry name" value="Peptidase_M28"/>
</dbReference>
<protein>
    <submittedName>
        <fullName evidence="2">Bacterial leucyl aminopeptidase</fullName>
    </submittedName>
</protein>
<dbReference type="RefSeq" id="WP_197737293.1">
    <property type="nucleotide sequence ID" value="NZ_LR699119.1"/>
</dbReference>
<dbReference type="GO" id="GO:0006508">
    <property type="term" value="P:proteolysis"/>
    <property type="evidence" value="ECO:0007669"/>
    <property type="project" value="InterPro"/>
</dbReference>
<evidence type="ECO:0000313" key="2">
    <source>
        <dbReference type="EMBL" id="VVC75758.1"/>
    </source>
</evidence>
<name>A0A5E4PGW1_9COXI</name>
<dbReference type="EMBL" id="LR699119">
    <property type="protein sequence ID" value="VVC75758.1"/>
    <property type="molecule type" value="Genomic_DNA"/>
</dbReference>
<gene>
    <name evidence="2" type="ORF">AQUSIP_10520</name>
</gene>
<evidence type="ECO:0000259" key="1">
    <source>
        <dbReference type="Pfam" id="PF04389"/>
    </source>
</evidence>
<dbReference type="Proteomes" id="UP000324194">
    <property type="component" value="Chromosome 1"/>
</dbReference>
<dbReference type="GO" id="GO:0008235">
    <property type="term" value="F:metalloexopeptidase activity"/>
    <property type="evidence" value="ECO:0007669"/>
    <property type="project" value="InterPro"/>
</dbReference>
<proteinExistence type="predicted"/>
<keyword evidence="3" id="KW-1185">Reference proteome</keyword>
<keyword evidence="2" id="KW-0031">Aminopeptidase</keyword>
<keyword evidence="2" id="KW-0378">Hydrolase</keyword>
<dbReference type="Pfam" id="PF04389">
    <property type="entry name" value="Peptidase_M28"/>
    <property type="match status" value="1"/>
</dbReference>
<sequence length="311" mass="34871">MITMPGTSYSGPFLPLSPSEKAISLKLKNHVTYLAGTLGERNSVYVKNYQAAAEYIEDTFRHFGLNVTDQKYIADDVMVRNIIAEKRGHSKPEEVIIIGAHYDTVYGSPGADDNASGVAAVMLLAELLKDKTLERTIRFIAFANEEPPIFYTSDMGSWRYARLMREKNENIVAMFSIESIGYYTEEENSQSYPPLLGLVYPARGNFIGFVGNLASRKLVQQVISIFRSQVSFPSEGIAAFSLIPGVSWSDHWSFWKHGYHAVMVTDTVPYRNPHYHLGTDRPDTLDYERMARVTNGLSNVMIELSGSAIDK</sequence>
<dbReference type="AlphaFoldDB" id="A0A5E4PGW1"/>
<dbReference type="KEGG" id="asip:AQUSIP_10520"/>
<dbReference type="Gene3D" id="3.40.630.10">
    <property type="entry name" value="Zn peptidases"/>
    <property type="match status" value="1"/>
</dbReference>